<dbReference type="OMA" id="NNEASHE"/>
<feature type="region of interest" description="Disordered" evidence="1">
    <location>
        <begin position="272"/>
        <end position="386"/>
    </location>
</feature>
<name>A0A068UBB7_COFCA</name>
<gene>
    <name evidence="2" type="ORF">GSCOC_T00021023001</name>
</gene>
<sequence>MSQAIQSEGSNLTQVLPAKRKRGRPRKDQSLNRVGLARVPPGFEGIKENKSRKADKFDGKDNMVGQAVAGVVEASFDAGYLLTVRIGNSHTILRGVVFKPGHYVPVTSQNDVAPHVQMIQRSEVSLPLYNQMQSSNPSRERNDIHGSSSQIANMVVKKGISTSPTAGPSFPPVGSRGNVVPVVLQPLGPTNGPLPGNQVILDGSPSKGREVVTVEPLAMLRPDESASSSQFQVATNQQQPSQVQTSNQVRAGSVPIENGLYSEVVSVVGHREEAQEVKRTSVPTLGEPLAGSQGSSQSSETHVDNDKSSAGTSQMESDQEIGDVQLPSDLKPMNNHGKGRMTELLQALQENFDNQMPPAEPSAGSGADSQEKLNPETCGKDERTNE</sequence>
<dbReference type="STRING" id="49390.A0A068UBB7"/>
<organism evidence="2 3">
    <name type="scientific">Coffea canephora</name>
    <name type="common">Robusta coffee</name>
    <dbReference type="NCBI Taxonomy" id="49390"/>
    <lineage>
        <taxon>Eukaryota</taxon>
        <taxon>Viridiplantae</taxon>
        <taxon>Streptophyta</taxon>
        <taxon>Embryophyta</taxon>
        <taxon>Tracheophyta</taxon>
        <taxon>Spermatophyta</taxon>
        <taxon>Magnoliopsida</taxon>
        <taxon>eudicotyledons</taxon>
        <taxon>Gunneridae</taxon>
        <taxon>Pentapetalae</taxon>
        <taxon>asterids</taxon>
        <taxon>lamiids</taxon>
        <taxon>Gentianales</taxon>
        <taxon>Rubiaceae</taxon>
        <taxon>Ixoroideae</taxon>
        <taxon>Gardenieae complex</taxon>
        <taxon>Bertiereae - Coffeeae clade</taxon>
        <taxon>Coffeeae</taxon>
        <taxon>Coffea</taxon>
    </lineage>
</organism>
<proteinExistence type="predicted"/>
<dbReference type="FunCoup" id="A0A068UBB7">
    <property type="interactions" value="11"/>
</dbReference>
<dbReference type="Gramene" id="CDP05751">
    <property type="protein sequence ID" value="CDP05751"/>
    <property type="gene ID" value="GSCOC_T00021023001"/>
</dbReference>
<evidence type="ECO:0000313" key="3">
    <source>
        <dbReference type="Proteomes" id="UP000295252"/>
    </source>
</evidence>
<feature type="compositionally biased region" description="Basic and acidic residues" evidence="1">
    <location>
        <begin position="369"/>
        <end position="386"/>
    </location>
</feature>
<evidence type="ECO:0008006" key="4">
    <source>
        <dbReference type="Google" id="ProtNLM"/>
    </source>
</evidence>
<dbReference type="Proteomes" id="UP000295252">
    <property type="component" value="Chromosome VII"/>
</dbReference>
<evidence type="ECO:0000256" key="1">
    <source>
        <dbReference type="SAM" id="MobiDB-lite"/>
    </source>
</evidence>
<dbReference type="PhylomeDB" id="A0A068UBB7"/>
<keyword evidence="3" id="KW-1185">Reference proteome</keyword>
<dbReference type="AlphaFoldDB" id="A0A068UBB7"/>
<feature type="compositionally biased region" description="Low complexity" evidence="1">
    <location>
        <begin position="232"/>
        <end position="248"/>
    </location>
</feature>
<dbReference type="InterPro" id="IPR045881">
    <property type="entry name" value="MNM1-like"/>
</dbReference>
<reference evidence="3" key="1">
    <citation type="journal article" date="2014" name="Science">
        <title>The coffee genome provides insight into the convergent evolution of caffeine biosynthesis.</title>
        <authorList>
            <person name="Denoeud F."/>
            <person name="Carretero-Paulet L."/>
            <person name="Dereeper A."/>
            <person name="Droc G."/>
            <person name="Guyot R."/>
            <person name="Pietrella M."/>
            <person name="Zheng C."/>
            <person name="Alberti A."/>
            <person name="Anthony F."/>
            <person name="Aprea G."/>
            <person name="Aury J.M."/>
            <person name="Bento P."/>
            <person name="Bernard M."/>
            <person name="Bocs S."/>
            <person name="Campa C."/>
            <person name="Cenci A."/>
            <person name="Combes M.C."/>
            <person name="Crouzillat D."/>
            <person name="Da Silva C."/>
            <person name="Daddiego L."/>
            <person name="De Bellis F."/>
            <person name="Dussert S."/>
            <person name="Garsmeur O."/>
            <person name="Gayraud T."/>
            <person name="Guignon V."/>
            <person name="Jahn K."/>
            <person name="Jamilloux V."/>
            <person name="Joet T."/>
            <person name="Labadie K."/>
            <person name="Lan T."/>
            <person name="Leclercq J."/>
            <person name="Lepelley M."/>
            <person name="Leroy T."/>
            <person name="Li L.T."/>
            <person name="Librado P."/>
            <person name="Lopez L."/>
            <person name="Munoz A."/>
            <person name="Noel B."/>
            <person name="Pallavicini A."/>
            <person name="Perrotta G."/>
            <person name="Poncet V."/>
            <person name="Pot D."/>
            <person name="Priyono X."/>
            <person name="Rigoreau M."/>
            <person name="Rouard M."/>
            <person name="Rozas J."/>
            <person name="Tranchant-Dubreuil C."/>
            <person name="VanBuren R."/>
            <person name="Zhang Q."/>
            <person name="Andrade A.C."/>
            <person name="Argout X."/>
            <person name="Bertrand B."/>
            <person name="de Kochko A."/>
            <person name="Graziosi G."/>
            <person name="Henry R.J."/>
            <person name="Jayarama X."/>
            <person name="Ming R."/>
            <person name="Nagai C."/>
            <person name="Rounsley S."/>
            <person name="Sankoff D."/>
            <person name="Giuliano G."/>
            <person name="Albert V.A."/>
            <person name="Wincker P."/>
            <person name="Lashermes P."/>
        </authorList>
    </citation>
    <scope>NUCLEOTIDE SEQUENCE [LARGE SCALE GENOMIC DNA]</scope>
    <source>
        <strain evidence="3">cv. DH200-94</strain>
    </source>
</reference>
<feature type="region of interest" description="Disordered" evidence="1">
    <location>
        <begin position="1"/>
        <end position="32"/>
    </location>
</feature>
<feature type="region of interest" description="Disordered" evidence="1">
    <location>
        <begin position="223"/>
        <end position="248"/>
    </location>
</feature>
<dbReference type="EMBL" id="HG739103">
    <property type="protein sequence ID" value="CDP05751.1"/>
    <property type="molecule type" value="Genomic_DNA"/>
</dbReference>
<dbReference type="PANTHER" id="PTHR34682">
    <property type="entry name" value="AT HOOK MOTIF-CONTAINING PROTEIN"/>
    <property type="match status" value="1"/>
</dbReference>
<feature type="compositionally biased region" description="Polar residues" evidence="1">
    <location>
        <begin position="1"/>
        <end position="14"/>
    </location>
</feature>
<dbReference type="InParanoid" id="A0A068UBB7"/>
<dbReference type="PANTHER" id="PTHR34682:SF1">
    <property type="entry name" value="PROTEIN METABOLIC NETWORK MODULATOR 1"/>
    <property type="match status" value="1"/>
</dbReference>
<protein>
    <recommendedName>
        <fullName evidence="4">AT hook motif-containing protein</fullName>
    </recommendedName>
</protein>
<dbReference type="OrthoDB" id="1910926at2759"/>
<accession>A0A068UBB7</accession>
<evidence type="ECO:0000313" key="2">
    <source>
        <dbReference type="EMBL" id="CDP05751.1"/>
    </source>
</evidence>